<dbReference type="Pfam" id="PF02604">
    <property type="entry name" value="PhdYeFM_antitox"/>
    <property type="match status" value="1"/>
</dbReference>
<dbReference type="Gene3D" id="3.40.1620.10">
    <property type="entry name" value="YefM-like domain"/>
    <property type="match status" value="1"/>
</dbReference>
<comment type="similarity">
    <text evidence="1">Belongs to the phD/YefM antitoxin family.</text>
</comment>
<dbReference type="PANTHER" id="PTHR35377">
    <property type="entry name" value="ANTITOXIN VAPB49-RELATED-RELATED"/>
    <property type="match status" value="1"/>
</dbReference>
<dbReference type="NCBIfam" id="TIGR01552">
    <property type="entry name" value="phd_fam"/>
    <property type="match status" value="1"/>
</dbReference>
<proteinExistence type="inferred from homology"/>
<organism evidence="2">
    <name type="scientific">hydrothermal vent metagenome</name>
    <dbReference type="NCBI Taxonomy" id="652676"/>
    <lineage>
        <taxon>unclassified sequences</taxon>
        <taxon>metagenomes</taxon>
        <taxon>ecological metagenomes</taxon>
    </lineage>
</organism>
<protein>
    <recommendedName>
        <fullName evidence="3">Antitoxin</fullName>
    </recommendedName>
</protein>
<dbReference type="InterPro" id="IPR006442">
    <property type="entry name" value="Antitoxin_Phd/YefM"/>
</dbReference>
<dbReference type="SUPFAM" id="SSF143120">
    <property type="entry name" value="YefM-like"/>
    <property type="match status" value="1"/>
</dbReference>
<name>A0A3B0TEK1_9ZZZZ</name>
<sequence>MIKIDLFDAKTHFSDLLKRVQRGEEIIITNRGKSVAKLTSCKEDTSNSELFIKRIKKISKGQLSSLSEIKSMKEEGSRF</sequence>
<dbReference type="InterPro" id="IPR036165">
    <property type="entry name" value="YefM-like_sf"/>
</dbReference>
<accession>A0A3B0TEK1</accession>
<reference evidence="2" key="1">
    <citation type="submission" date="2018-06" db="EMBL/GenBank/DDBJ databases">
        <authorList>
            <person name="Zhirakovskaya E."/>
        </authorList>
    </citation>
    <scope>NUCLEOTIDE SEQUENCE</scope>
</reference>
<dbReference type="PANTHER" id="PTHR35377:SF8">
    <property type="entry name" value="ANTITOXIN VAPB22"/>
    <property type="match status" value="1"/>
</dbReference>
<evidence type="ECO:0008006" key="3">
    <source>
        <dbReference type="Google" id="ProtNLM"/>
    </source>
</evidence>
<dbReference type="AlphaFoldDB" id="A0A3B0TEK1"/>
<evidence type="ECO:0000256" key="1">
    <source>
        <dbReference type="ARBA" id="ARBA00009981"/>
    </source>
</evidence>
<dbReference type="EMBL" id="UOEN01000262">
    <property type="protein sequence ID" value="VAW15320.1"/>
    <property type="molecule type" value="Genomic_DNA"/>
</dbReference>
<gene>
    <name evidence="2" type="ORF">MNBD_BACTEROID05-765</name>
</gene>
<dbReference type="InterPro" id="IPR051416">
    <property type="entry name" value="phD-YefM_TA_antitoxins"/>
</dbReference>
<evidence type="ECO:0000313" key="2">
    <source>
        <dbReference type="EMBL" id="VAW15320.1"/>
    </source>
</evidence>